<dbReference type="AlphaFoldDB" id="A0A409VLQ2"/>
<gene>
    <name evidence="2" type="ORF">CVT25_005793</name>
</gene>
<feature type="region of interest" description="Disordered" evidence="1">
    <location>
        <begin position="324"/>
        <end position="413"/>
    </location>
</feature>
<protein>
    <submittedName>
        <fullName evidence="2">Uncharacterized protein</fullName>
    </submittedName>
</protein>
<dbReference type="OrthoDB" id="3068959at2759"/>
<feature type="compositionally biased region" description="Polar residues" evidence="1">
    <location>
        <begin position="214"/>
        <end position="241"/>
    </location>
</feature>
<name>A0A409VLQ2_PSICY</name>
<proteinExistence type="predicted"/>
<evidence type="ECO:0000313" key="3">
    <source>
        <dbReference type="Proteomes" id="UP000283269"/>
    </source>
</evidence>
<organism evidence="2 3">
    <name type="scientific">Psilocybe cyanescens</name>
    <dbReference type="NCBI Taxonomy" id="93625"/>
    <lineage>
        <taxon>Eukaryota</taxon>
        <taxon>Fungi</taxon>
        <taxon>Dikarya</taxon>
        <taxon>Basidiomycota</taxon>
        <taxon>Agaricomycotina</taxon>
        <taxon>Agaricomycetes</taxon>
        <taxon>Agaricomycetidae</taxon>
        <taxon>Agaricales</taxon>
        <taxon>Agaricineae</taxon>
        <taxon>Strophariaceae</taxon>
        <taxon>Psilocybe</taxon>
    </lineage>
</organism>
<feature type="compositionally biased region" description="Basic and acidic residues" evidence="1">
    <location>
        <begin position="455"/>
        <end position="465"/>
    </location>
</feature>
<evidence type="ECO:0000313" key="2">
    <source>
        <dbReference type="EMBL" id="PPQ67192.1"/>
    </source>
</evidence>
<feature type="compositionally biased region" description="Polar residues" evidence="1">
    <location>
        <begin position="468"/>
        <end position="478"/>
    </location>
</feature>
<dbReference type="EMBL" id="NHYD01003976">
    <property type="protein sequence ID" value="PPQ67192.1"/>
    <property type="molecule type" value="Genomic_DNA"/>
</dbReference>
<dbReference type="Proteomes" id="UP000283269">
    <property type="component" value="Unassembled WGS sequence"/>
</dbReference>
<comment type="caution">
    <text evidence="2">The sequence shown here is derived from an EMBL/GenBank/DDBJ whole genome shotgun (WGS) entry which is preliminary data.</text>
</comment>
<feature type="region of interest" description="Disordered" evidence="1">
    <location>
        <begin position="668"/>
        <end position="692"/>
    </location>
</feature>
<accession>A0A409VLQ2</accession>
<reference evidence="2 3" key="1">
    <citation type="journal article" date="2018" name="Evol. Lett.">
        <title>Horizontal gene cluster transfer increased hallucinogenic mushroom diversity.</title>
        <authorList>
            <person name="Reynolds H.T."/>
            <person name="Vijayakumar V."/>
            <person name="Gluck-Thaler E."/>
            <person name="Korotkin H.B."/>
            <person name="Matheny P.B."/>
            <person name="Slot J.C."/>
        </authorList>
    </citation>
    <scope>NUCLEOTIDE SEQUENCE [LARGE SCALE GENOMIC DNA]</scope>
    <source>
        <strain evidence="2 3">2631</strain>
    </source>
</reference>
<feature type="compositionally biased region" description="Low complexity" evidence="1">
    <location>
        <begin position="360"/>
        <end position="371"/>
    </location>
</feature>
<dbReference type="InParanoid" id="A0A409VLQ2"/>
<feature type="compositionally biased region" description="Pro residues" evidence="1">
    <location>
        <begin position="372"/>
        <end position="382"/>
    </location>
</feature>
<evidence type="ECO:0000256" key="1">
    <source>
        <dbReference type="SAM" id="MobiDB-lite"/>
    </source>
</evidence>
<feature type="region of interest" description="Disordered" evidence="1">
    <location>
        <begin position="85"/>
        <end position="244"/>
    </location>
</feature>
<keyword evidence="3" id="KW-1185">Reference proteome</keyword>
<feature type="compositionally biased region" description="Low complexity" evidence="1">
    <location>
        <begin position="546"/>
        <end position="560"/>
    </location>
</feature>
<feature type="region of interest" description="Disordered" evidence="1">
    <location>
        <begin position="439"/>
        <end position="588"/>
    </location>
</feature>
<sequence length="862" mass="93898">MKFRLSVQPKHVDELKSIAPSLLSDPAFSPDPHSNPYYVLNGEPSIPPVGHPALKSKNRRQPSNFAHSISAADFGFDLIPPPNSPVAPSAIPTTTHFPFPTNNPPSSALRAAASHPPVATPFSAPVASATNTSPKEGKKRRMPFLSRRNSSAQPIEPPRPAASVRQNLLPTRSARADNDVTQRTRPAPAPRNVSEPLKSVKNTESRPALPLRSATVSGASTPTTRTAGKPSAPSQISNSRTQDLDRIDELDETNPWGIALHHGGPYEVAAQALRSANNSTTFGTGGSMLNDYPRQALHAHGNLYTPPQVPTGVSLNLSPGQILPRNFDISPQAQYPRRQTTVGPSSYRQPPSILVPGTPISRRQSQSLPLLSPSPLPNPHPISSPISPRDAPMPKREPQPAPEPKPASEPDRTEAIPFDIGMAMLHPSASASASSIPSIYLHPETSDDSEFDPYDPVHLEREHPRTPSFDSSAEQSRGPSPDPQPQRLIPQPTIFRNAPENPDTLRQQSPIAHDPNTPPPYSDVDLDLQHHLQPTLPIDRSRNSSREPSPGPSSRPSSASHGAHNDEAGHLKPTFTERLPHDTSISSADLRETSSDLYFVAQMPLAQSSREHVHNIGLPSVQDHDARNPHQVAQMPPARSSHEHIHNIRTPALQERDFRSTNQIAQMPPTQSNGEHVQSLGPPPVQDRDTRSTHHTISTYTSSQMRNGPPPHRHIPKHLVMPTPLKNNSNNGFIQNPTQLPPQSFLPTQFGPTQVQVQVRAQPRVPYPQHPPYPQAQQLFAPVQSNSIRPAKLIPSSKLRKKLSTKITPAPATIPPPPIVTTVSFAPPVIGHGQSSASEKLFGRSKAEKIPKRVLSKRRTDF</sequence>
<dbReference type="STRING" id="93625.A0A409VLQ2"/>
<feature type="compositionally biased region" description="Polar residues" evidence="1">
    <location>
        <begin position="329"/>
        <end position="349"/>
    </location>
</feature>